<reference evidence="6" key="1">
    <citation type="journal article" date="2015" name="Nature">
        <title>Complex archaea that bridge the gap between prokaryotes and eukaryotes.</title>
        <authorList>
            <person name="Spang A."/>
            <person name="Saw J.H."/>
            <person name="Jorgensen S.L."/>
            <person name="Zaremba-Niedzwiedzka K."/>
            <person name="Martijn J."/>
            <person name="Lind A.E."/>
            <person name="van Eijk R."/>
            <person name="Schleper C."/>
            <person name="Guy L."/>
            <person name="Ettema T.J."/>
        </authorList>
    </citation>
    <scope>NUCLEOTIDE SEQUENCE</scope>
</reference>
<comment type="caution">
    <text evidence="6">The sequence shown here is derived from an EMBL/GenBank/DDBJ whole genome shotgun (WGS) entry which is preliminary data.</text>
</comment>
<organism evidence="6">
    <name type="scientific">marine sediment metagenome</name>
    <dbReference type="NCBI Taxonomy" id="412755"/>
    <lineage>
        <taxon>unclassified sequences</taxon>
        <taxon>metagenomes</taxon>
        <taxon>ecological metagenomes</taxon>
    </lineage>
</organism>
<dbReference type="GO" id="GO:0006508">
    <property type="term" value="P:proteolysis"/>
    <property type="evidence" value="ECO:0007669"/>
    <property type="project" value="UniProtKB-KW"/>
</dbReference>
<name>A0A0F8ZM27_9ZZZZ</name>
<evidence type="ECO:0000256" key="1">
    <source>
        <dbReference type="ARBA" id="ARBA00011073"/>
    </source>
</evidence>
<dbReference type="SUPFAM" id="SSF52743">
    <property type="entry name" value="Subtilisin-like"/>
    <property type="match status" value="1"/>
</dbReference>
<evidence type="ECO:0000256" key="4">
    <source>
        <dbReference type="ARBA" id="ARBA00022825"/>
    </source>
</evidence>
<comment type="similarity">
    <text evidence="1">Belongs to the peptidase S8 family.</text>
</comment>
<keyword evidence="2" id="KW-0645">Protease</keyword>
<dbReference type="PANTHER" id="PTHR43806:SF11">
    <property type="entry name" value="CEREVISIN-RELATED"/>
    <property type="match status" value="1"/>
</dbReference>
<sequence length="277" mass="28599">VSAIAVALAPLAGILNMKVLGEDGAGTTEEVVTAIDDCIDLLVTDPDIAPHVINLSLGAIDDDNVDDPLRVACRAAINNGIWVIASAGNSGPAGMSVTSPACEKYVAAVGSVRYLYGSETFIVSDFSSRGPTRGGLIKPDVVIFGEDFVIASSESDTAVAAKSGTSFSTSFISGMGILYHEGVIKVGGVVINNGIKPEEVWSIGLKNLMDVHLSGVSLKPPGAPTDKDNNYGYGMPFGPYITKKITETTAAPAIELSGILSAVMVVGMMGMMMKGIQ</sequence>
<evidence type="ECO:0000256" key="3">
    <source>
        <dbReference type="ARBA" id="ARBA00022801"/>
    </source>
</evidence>
<keyword evidence="3" id="KW-0378">Hydrolase</keyword>
<dbReference type="AlphaFoldDB" id="A0A0F8ZM27"/>
<dbReference type="InterPro" id="IPR000209">
    <property type="entry name" value="Peptidase_S8/S53_dom"/>
</dbReference>
<feature type="non-terminal residue" evidence="6">
    <location>
        <position position="1"/>
    </location>
</feature>
<dbReference type="EMBL" id="LAZR01059610">
    <property type="protein sequence ID" value="KKK67444.1"/>
    <property type="molecule type" value="Genomic_DNA"/>
</dbReference>
<protein>
    <recommendedName>
        <fullName evidence="5">Peptidase S8/S53 domain-containing protein</fullName>
    </recommendedName>
</protein>
<gene>
    <name evidence="6" type="ORF">LCGC14_2954020</name>
</gene>
<feature type="domain" description="Peptidase S8/S53" evidence="5">
    <location>
        <begin position="8"/>
        <end position="178"/>
    </location>
</feature>
<dbReference type="Gene3D" id="3.40.50.200">
    <property type="entry name" value="Peptidase S8/S53 domain"/>
    <property type="match status" value="1"/>
</dbReference>
<dbReference type="PROSITE" id="PS51892">
    <property type="entry name" value="SUBTILASE"/>
    <property type="match status" value="1"/>
</dbReference>
<dbReference type="PANTHER" id="PTHR43806">
    <property type="entry name" value="PEPTIDASE S8"/>
    <property type="match status" value="1"/>
</dbReference>
<dbReference type="GO" id="GO:0004252">
    <property type="term" value="F:serine-type endopeptidase activity"/>
    <property type="evidence" value="ECO:0007669"/>
    <property type="project" value="InterPro"/>
</dbReference>
<evidence type="ECO:0000259" key="5">
    <source>
        <dbReference type="Pfam" id="PF00082"/>
    </source>
</evidence>
<dbReference type="InterPro" id="IPR036852">
    <property type="entry name" value="Peptidase_S8/S53_dom_sf"/>
</dbReference>
<evidence type="ECO:0000313" key="6">
    <source>
        <dbReference type="EMBL" id="KKK67444.1"/>
    </source>
</evidence>
<evidence type="ECO:0000256" key="2">
    <source>
        <dbReference type="ARBA" id="ARBA00022670"/>
    </source>
</evidence>
<dbReference type="InterPro" id="IPR050131">
    <property type="entry name" value="Peptidase_S8_subtilisin-like"/>
</dbReference>
<accession>A0A0F8ZM27</accession>
<proteinExistence type="inferred from homology"/>
<dbReference type="Pfam" id="PF00082">
    <property type="entry name" value="Peptidase_S8"/>
    <property type="match status" value="1"/>
</dbReference>
<keyword evidence="4" id="KW-0720">Serine protease</keyword>